<dbReference type="NCBIfam" id="TIGR02937">
    <property type="entry name" value="sigma70-ECF"/>
    <property type="match status" value="1"/>
</dbReference>
<evidence type="ECO:0000313" key="6">
    <source>
        <dbReference type="EMBL" id="MDG3586877.1"/>
    </source>
</evidence>
<name>A0ABT6FUD6_9FLAO</name>
<sequence length="213" mass="25581">MHNLNAYKIKQPEETALSKKKNDAFNDDQKKFSSDKKLWKAFKRGNEDAFIIIYKKYIDGLYSFGRQFCNKELTEDLIQDMFIQLREKRKELPDITNSIRSFLFQCLKRRIFNSKKKKQPIMKTNLWEGLDFEITVSIDEVIMLNEQKRMDIQKVEEALKTLPKKYREVVYYYFHLGMGYNEIKEVLNFSNVKSARNMVYKVIKKIKKKVSKK</sequence>
<evidence type="ECO:0000313" key="7">
    <source>
        <dbReference type="Proteomes" id="UP001153642"/>
    </source>
</evidence>
<protein>
    <submittedName>
        <fullName evidence="6">Sigma-70 family RNA polymerase sigma factor</fullName>
    </submittedName>
</protein>
<feature type="domain" description="RNA polymerase sigma-70 region 2" evidence="5">
    <location>
        <begin position="53"/>
        <end position="119"/>
    </location>
</feature>
<accession>A0ABT6FUD6</accession>
<dbReference type="RefSeq" id="WP_277900854.1">
    <property type="nucleotide sequence ID" value="NZ_JAPMUA010000005.1"/>
</dbReference>
<dbReference type="Pfam" id="PF04542">
    <property type="entry name" value="Sigma70_r2"/>
    <property type="match status" value="1"/>
</dbReference>
<evidence type="ECO:0000256" key="4">
    <source>
        <dbReference type="ARBA" id="ARBA00023163"/>
    </source>
</evidence>
<evidence type="ECO:0000256" key="2">
    <source>
        <dbReference type="ARBA" id="ARBA00023015"/>
    </source>
</evidence>
<dbReference type="InterPro" id="IPR039425">
    <property type="entry name" value="RNA_pol_sigma-70-like"/>
</dbReference>
<dbReference type="InterPro" id="IPR007627">
    <property type="entry name" value="RNA_pol_sigma70_r2"/>
</dbReference>
<evidence type="ECO:0000256" key="3">
    <source>
        <dbReference type="ARBA" id="ARBA00023082"/>
    </source>
</evidence>
<keyword evidence="3" id="KW-0731">Sigma factor</keyword>
<dbReference type="PANTHER" id="PTHR43133:SF46">
    <property type="entry name" value="RNA POLYMERASE SIGMA-70 FACTOR ECF SUBFAMILY"/>
    <property type="match status" value="1"/>
</dbReference>
<dbReference type="EMBL" id="JAPMUA010000005">
    <property type="protein sequence ID" value="MDG3586877.1"/>
    <property type="molecule type" value="Genomic_DNA"/>
</dbReference>
<proteinExistence type="inferred from homology"/>
<organism evidence="6 7">
    <name type="scientific">Galbibacter pacificus</name>
    <dbReference type="NCBI Taxonomy" id="2996052"/>
    <lineage>
        <taxon>Bacteria</taxon>
        <taxon>Pseudomonadati</taxon>
        <taxon>Bacteroidota</taxon>
        <taxon>Flavobacteriia</taxon>
        <taxon>Flavobacteriales</taxon>
        <taxon>Flavobacteriaceae</taxon>
        <taxon>Galbibacter</taxon>
    </lineage>
</organism>
<dbReference type="InterPro" id="IPR013325">
    <property type="entry name" value="RNA_pol_sigma_r2"/>
</dbReference>
<keyword evidence="7" id="KW-1185">Reference proteome</keyword>
<dbReference type="InterPro" id="IPR014284">
    <property type="entry name" value="RNA_pol_sigma-70_dom"/>
</dbReference>
<dbReference type="InterPro" id="IPR013324">
    <property type="entry name" value="RNA_pol_sigma_r3/r4-like"/>
</dbReference>
<gene>
    <name evidence="6" type="ORF">OSR52_13460</name>
</gene>
<comment type="similarity">
    <text evidence="1">Belongs to the sigma-70 factor family. ECF subfamily.</text>
</comment>
<dbReference type="SUPFAM" id="SSF88659">
    <property type="entry name" value="Sigma3 and sigma4 domains of RNA polymerase sigma factors"/>
    <property type="match status" value="1"/>
</dbReference>
<dbReference type="InterPro" id="IPR036388">
    <property type="entry name" value="WH-like_DNA-bd_sf"/>
</dbReference>
<dbReference type="Gene3D" id="1.10.1740.10">
    <property type="match status" value="1"/>
</dbReference>
<evidence type="ECO:0000256" key="1">
    <source>
        <dbReference type="ARBA" id="ARBA00010641"/>
    </source>
</evidence>
<dbReference type="SUPFAM" id="SSF88946">
    <property type="entry name" value="Sigma2 domain of RNA polymerase sigma factors"/>
    <property type="match status" value="1"/>
</dbReference>
<evidence type="ECO:0000259" key="5">
    <source>
        <dbReference type="Pfam" id="PF04542"/>
    </source>
</evidence>
<dbReference type="Proteomes" id="UP001153642">
    <property type="component" value="Unassembled WGS sequence"/>
</dbReference>
<reference evidence="6" key="1">
    <citation type="submission" date="2022-11" db="EMBL/GenBank/DDBJ databases">
        <title>High-quality draft genome sequence of Galbibacter sp. strain CMA-7.</title>
        <authorList>
            <person name="Wei L."/>
            <person name="Dong C."/>
            <person name="Shao Z."/>
        </authorList>
    </citation>
    <scope>NUCLEOTIDE SEQUENCE</scope>
    <source>
        <strain evidence="6">CMA-7</strain>
    </source>
</reference>
<dbReference type="Gene3D" id="1.10.10.10">
    <property type="entry name" value="Winged helix-like DNA-binding domain superfamily/Winged helix DNA-binding domain"/>
    <property type="match status" value="1"/>
</dbReference>
<dbReference type="PANTHER" id="PTHR43133">
    <property type="entry name" value="RNA POLYMERASE ECF-TYPE SIGMA FACTO"/>
    <property type="match status" value="1"/>
</dbReference>
<keyword evidence="4" id="KW-0804">Transcription</keyword>
<comment type="caution">
    <text evidence="6">The sequence shown here is derived from an EMBL/GenBank/DDBJ whole genome shotgun (WGS) entry which is preliminary data.</text>
</comment>
<keyword evidence="2" id="KW-0805">Transcription regulation</keyword>